<keyword evidence="15" id="KW-1185">Reference proteome</keyword>
<organism evidence="14 15">
    <name type="scientific">Phytophthora pseudosyringae</name>
    <dbReference type="NCBI Taxonomy" id="221518"/>
    <lineage>
        <taxon>Eukaryota</taxon>
        <taxon>Sar</taxon>
        <taxon>Stramenopiles</taxon>
        <taxon>Oomycota</taxon>
        <taxon>Peronosporomycetes</taxon>
        <taxon>Peronosporales</taxon>
        <taxon>Peronosporaceae</taxon>
        <taxon>Phytophthora</taxon>
    </lineage>
</organism>
<dbReference type="EMBL" id="JAGDFM010000329">
    <property type="protein sequence ID" value="KAG7379782.1"/>
    <property type="molecule type" value="Genomic_DNA"/>
</dbReference>
<feature type="transmembrane region" description="Helical" evidence="13">
    <location>
        <begin position="133"/>
        <end position="153"/>
    </location>
</feature>
<feature type="transmembrane region" description="Helical" evidence="13">
    <location>
        <begin position="98"/>
        <end position="121"/>
    </location>
</feature>
<sequence>MANDGLLITLRVLTFVTALAVGLSPYPEIHRVHKQRDAGDVSIFPVVTLFGNSYLWMIYSYLIGNFFPLFSVCAFQTASAIVFGVVYWRWCTSRRRFYVLWGAFVTGMILASIYAAVAMAGVTHQSAHQVEKILGYMCVVMNLCLKMAPLETLKRIVRTKNASSMPVTMSIVAFINGLLWVWTSALEDDLYVLTTNAAGAALAGVQIVVYIIYRPDKTKDPALSPTTGCADIEHPLSKSEQAIVYDMEADACSGKDERAKSAPFVEVKSPLC</sequence>
<keyword evidence="12 13" id="KW-0472">Membrane</keyword>
<keyword evidence="9" id="KW-0677">Repeat</keyword>
<evidence type="ECO:0000313" key="15">
    <source>
        <dbReference type="Proteomes" id="UP000694044"/>
    </source>
</evidence>
<keyword evidence="7" id="KW-0762">Sugar transport</keyword>
<dbReference type="AlphaFoldDB" id="A0A8T1VEW6"/>
<comment type="similarity">
    <text evidence="3">Belongs to the SWEET sugar transporter family.</text>
</comment>
<feature type="transmembrane region" description="Helical" evidence="13">
    <location>
        <begin position="191"/>
        <end position="213"/>
    </location>
</feature>
<feature type="transmembrane region" description="Helical" evidence="13">
    <location>
        <begin position="165"/>
        <end position="185"/>
    </location>
</feature>
<evidence type="ECO:0000256" key="7">
    <source>
        <dbReference type="ARBA" id="ARBA00022597"/>
    </source>
</evidence>
<reference evidence="14" key="1">
    <citation type="submission" date="2021-02" db="EMBL/GenBank/DDBJ databases">
        <authorList>
            <person name="Palmer J.M."/>
        </authorList>
    </citation>
    <scope>NUCLEOTIDE SEQUENCE</scope>
    <source>
        <strain evidence="14">SCRP734</strain>
    </source>
</reference>
<dbReference type="Proteomes" id="UP000694044">
    <property type="component" value="Unassembled WGS sequence"/>
</dbReference>
<comment type="caution">
    <text evidence="14">The sequence shown here is derived from an EMBL/GenBank/DDBJ whole genome shotgun (WGS) entry which is preliminary data.</text>
</comment>
<evidence type="ECO:0000256" key="3">
    <source>
        <dbReference type="ARBA" id="ARBA00007809"/>
    </source>
</evidence>
<dbReference type="Pfam" id="PF03083">
    <property type="entry name" value="MtN3_slv"/>
    <property type="match status" value="2"/>
</dbReference>
<dbReference type="InterPro" id="IPR004316">
    <property type="entry name" value="SWEET_rpt"/>
</dbReference>
<dbReference type="FunFam" id="1.20.1280.290:FF:000004">
    <property type="entry name" value="Sugar transporter SWEET"/>
    <property type="match status" value="1"/>
</dbReference>
<dbReference type="GO" id="GO:0000139">
    <property type="term" value="C:Golgi membrane"/>
    <property type="evidence" value="ECO:0007669"/>
    <property type="project" value="UniProtKB-SubCell"/>
</dbReference>
<evidence type="ECO:0000256" key="6">
    <source>
        <dbReference type="ARBA" id="ARBA00022475"/>
    </source>
</evidence>
<name>A0A8T1VEW6_9STRA</name>
<evidence type="ECO:0000256" key="8">
    <source>
        <dbReference type="ARBA" id="ARBA00022692"/>
    </source>
</evidence>
<gene>
    <name evidence="14" type="ORF">PHYPSEUDO_008124</name>
</gene>
<evidence type="ECO:0000256" key="11">
    <source>
        <dbReference type="ARBA" id="ARBA00023034"/>
    </source>
</evidence>
<evidence type="ECO:0000256" key="1">
    <source>
        <dbReference type="ARBA" id="ARBA00004651"/>
    </source>
</evidence>
<dbReference type="GO" id="GO:0005886">
    <property type="term" value="C:plasma membrane"/>
    <property type="evidence" value="ECO:0007669"/>
    <property type="project" value="UniProtKB-SubCell"/>
</dbReference>
<dbReference type="FunFam" id="1.20.1280.290:FF:000007">
    <property type="entry name" value="Bidirectional sugar transporter SWEET7"/>
    <property type="match status" value="1"/>
</dbReference>
<feature type="transmembrane region" description="Helical" evidence="13">
    <location>
        <begin position="65"/>
        <end position="86"/>
    </location>
</feature>
<keyword evidence="8 13" id="KW-0812">Transmembrane</keyword>
<dbReference type="InterPro" id="IPR047664">
    <property type="entry name" value="SWEET"/>
</dbReference>
<comment type="subcellular location">
    <subcellularLocation>
        <location evidence="1">Cell membrane</location>
        <topology evidence="1">Multi-pass membrane protein</topology>
    </subcellularLocation>
    <subcellularLocation>
        <location evidence="2">Golgi apparatus membrane</location>
        <topology evidence="2">Multi-pass membrane protein</topology>
    </subcellularLocation>
</comment>
<keyword evidence="11" id="KW-0333">Golgi apparatus</keyword>
<evidence type="ECO:0000313" key="14">
    <source>
        <dbReference type="EMBL" id="KAG7379782.1"/>
    </source>
</evidence>
<protein>
    <recommendedName>
        <fullName evidence="4">Sugar transporter SWEET1</fullName>
    </recommendedName>
</protein>
<evidence type="ECO:0000256" key="5">
    <source>
        <dbReference type="ARBA" id="ARBA00022448"/>
    </source>
</evidence>
<feature type="transmembrane region" description="Helical" evidence="13">
    <location>
        <begin position="6"/>
        <end position="26"/>
    </location>
</feature>
<accession>A0A8T1VEW6</accession>
<proteinExistence type="inferred from homology"/>
<evidence type="ECO:0000256" key="13">
    <source>
        <dbReference type="SAM" id="Phobius"/>
    </source>
</evidence>
<evidence type="ECO:0000256" key="12">
    <source>
        <dbReference type="ARBA" id="ARBA00023136"/>
    </source>
</evidence>
<evidence type="ECO:0000256" key="4">
    <source>
        <dbReference type="ARBA" id="ARBA00021741"/>
    </source>
</evidence>
<evidence type="ECO:0000256" key="10">
    <source>
        <dbReference type="ARBA" id="ARBA00022989"/>
    </source>
</evidence>
<dbReference type="PANTHER" id="PTHR10791:SF30">
    <property type="entry name" value="SUGAR TRANSPORTER SWEET1"/>
    <property type="match status" value="1"/>
</dbReference>
<dbReference type="OrthoDB" id="409725at2759"/>
<dbReference type="PANTHER" id="PTHR10791">
    <property type="entry name" value="RAG1-ACTIVATING PROTEIN 1"/>
    <property type="match status" value="1"/>
</dbReference>
<keyword evidence="10 13" id="KW-1133">Transmembrane helix</keyword>
<evidence type="ECO:0000256" key="9">
    <source>
        <dbReference type="ARBA" id="ARBA00022737"/>
    </source>
</evidence>
<keyword evidence="5" id="KW-0813">Transport</keyword>
<keyword evidence="6" id="KW-1003">Cell membrane</keyword>
<dbReference type="GO" id="GO:0051119">
    <property type="term" value="F:sugar transmembrane transporter activity"/>
    <property type="evidence" value="ECO:0007669"/>
    <property type="project" value="InterPro"/>
</dbReference>
<feature type="transmembrane region" description="Helical" evidence="13">
    <location>
        <begin position="38"/>
        <end position="59"/>
    </location>
</feature>
<evidence type="ECO:0000256" key="2">
    <source>
        <dbReference type="ARBA" id="ARBA00004653"/>
    </source>
</evidence>